<keyword evidence="2" id="KW-1185">Reference proteome</keyword>
<evidence type="ECO:0000313" key="2">
    <source>
        <dbReference type="Proteomes" id="UP001558613"/>
    </source>
</evidence>
<name>A0ABR3NGP5_9TELE</name>
<organism evidence="1 2">
    <name type="scientific">Cirrhinus molitorella</name>
    <name type="common">mud carp</name>
    <dbReference type="NCBI Taxonomy" id="172907"/>
    <lineage>
        <taxon>Eukaryota</taxon>
        <taxon>Metazoa</taxon>
        <taxon>Chordata</taxon>
        <taxon>Craniata</taxon>
        <taxon>Vertebrata</taxon>
        <taxon>Euteleostomi</taxon>
        <taxon>Actinopterygii</taxon>
        <taxon>Neopterygii</taxon>
        <taxon>Teleostei</taxon>
        <taxon>Ostariophysi</taxon>
        <taxon>Cypriniformes</taxon>
        <taxon>Cyprinidae</taxon>
        <taxon>Labeoninae</taxon>
        <taxon>Labeonini</taxon>
        <taxon>Cirrhinus</taxon>
    </lineage>
</organism>
<evidence type="ECO:0000313" key="1">
    <source>
        <dbReference type="EMBL" id="KAL1275907.1"/>
    </source>
</evidence>
<dbReference type="Proteomes" id="UP001558613">
    <property type="component" value="Unassembled WGS sequence"/>
</dbReference>
<proteinExistence type="predicted"/>
<sequence length="81" mass="9276">MQCSFSQQNSPPLHWRSLQSLDLSKIHPTGQNNCSGLLFAFSVPCSSDFCWEEAIREIKLFELSQAFNQLDNLIKLRLGLF</sequence>
<comment type="caution">
    <text evidence="1">The sequence shown here is derived from an EMBL/GenBank/DDBJ whole genome shotgun (WGS) entry which is preliminary data.</text>
</comment>
<accession>A0ABR3NGP5</accession>
<protein>
    <submittedName>
        <fullName evidence="1">Uncharacterized protein</fullName>
    </submittedName>
</protein>
<dbReference type="EMBL" id="JAYMGO010000004">
    <property type="protein sequence ID" value="KAL1275907.1"/>
    <property type="molecule type" value="Genomic_DNA"/>
</dbReference>
<reference evidence="1 2" key="1">
    <citation type="submission" date="2023-09" db="EMBL/GenBank/DDBJ databases">
        <authorList>
            <person name="Wang M."/>
        </authorList>
    </citation>
    <scope>NUCLEOTIDE SEQUENCE [LARGE SCALE GENOMIC DNA]</scope>
    <source>
        <strain evidence="1">GT-2023</strain>
        <tissue evidence="1">Liver</tissue>
    </source>
</reference>
<gene>
    <name evidence="1" type="ORF">QQF64_035530</name>
</gene>